<feature type="compositionally biased region" description="Basic residues" evidence="1">
    <location>
        <begin position="68"/>
        <end position="78"/>
    </location>
</feature>
<evidence type="ECO:0000256" key="1">
    <source>
        <dbReference type="SAM" id="MobiDB-lite"/>
    </source>
</evidence>
<evidence type="ECO:0000313" key="3">
    <source>
        <dbReference type="Proteomes" id="UP000054270"/>
    </source>
</evidence>
<dbReference type="AlphaFoldDB" id="A0A0D2NSC9"/>
<gene>
    <name evidence="2" type="ORF">HYPSUDRAFT_858445</name>
</gene>
<reference evidence="3" key="1">
    <citation type="submission" date="2014-04" db="EMBL/GenBank/DDBJ databases">
        <title>Evolutionary Origins and Diversification of the Mycorrhizal Mutualists.</title>
        <authorList>
            <consortium name="DOE Joint Genome Institute"/>
            <consortium name="Mycorrhizal Genomics Consortium"/>
            <person name="Kohler A."/>
            <person name="Kuo A."/>
            <person name="Nagy L.G."/>
            <person name="Floudas D."/>
            <person name="Copeland A."/>
            <person name="Barry K.W."/>
            <person name="Cichocki N."/>
            <person name="Veneault-Fourrey C."/>
            <person name="LaButti K."/>
            <person name="Lindquist E.A."/>
            <person name="Lipzen A."/>
            <person name="Lundell T."/>
            <person name="Morin E."/>
            <person name="Murat C."/>
            <person name="Riley R."/>
            <person name="Ohm R."/>
            <person name="Sun H."/>
            <person name="Tunlid A."/>
            <person name="Henrissat B."/>
            <person name="Grigoriev I.V."/>
            <person name="Hibbett D.S."/>
            <person name="Martin F."/>
        </authorList>
    </citation>
    <scope>NUCLEOTIDE SEQUENCE [LARGE SCALE GENOMIC DNA]</scope>
    <source>
        <strain evidence="3">FD-334 SS-4</strain>
    </source>
</reference>
<accession>A0A0D2NSC9</accession>
<protein>
    <submittedName>
        <fullName evidence="2">Uncharacterized protein</fullName>
    </submittedName>
</protein>
<evidence type="ECO:0000313" key="2">
    <source>
        <dbReference type="EMBL" id="KJA19561.1"/>
    </source>
</evidence>
<name>A0A0D2NSC9_HYPSF</name>
<feature type="compositionally biased region" description="Basic residues" evidence="1">
    <location>
        <begin position="178"/>
        <end position="189"/>
    </location>
</feature>
<feature type="compositionally biased region" description="Low complexity" evidence="1">
    <location>
        <begin position="190"/>
        <end position="219"/>
    </location>
</feature>
<feature type="region of interest" description="Disordered" evidence="1">
    <location>
        <begin position="134"/>
        <end position="219"/>
    </location>
</feature>
<proteinExistence type="predicted"/>
<sequence>MTEYDYSPEGLNQFRTIPDRLSQWSGSQRYPSQNGFVPSNFGVGGPFDTGLPYDGYDDYDDSAYGREHRSHRRGRSPTRRPLNGSYRSRSNERFYPDVYNSGQIPTPSSFHNFAGVDSMLPPFGSRHTSLNQGYLPNFRSHDGRVRYDQPAIDTYEYPSSRRSYSRSRQGRYPSSHIRLPHSNRSRSRASSRGSYSSQSYSSRSRSRSYSPSRRRNYNNYRTVHASSTRPTVIQTSRDYPTVVPINGGVGGYVVVPAAGQSLRVVNPSKNTLLGRLLSPSKWGIMRRKY</sequence>
<dbReference type="EMBL" id="KN817576">
    <property type="protein sequence ID" value="KJA19561.1"/>
    <property type="molecule type" value="Genomic_DNA"/>
</dbReference>
<feature type="region of interest" description="Disordered" evidence="1">
    <location>
        <begin position="52"/>
        <end position="94"/>
    </location>
</feature>
<dbReference type="Proteomes" id="UP000054270">
    <property type="component" value="Unassembled WGS sequence"/>
</dbReference>
<keyword evidence="3" id="KW-1185">Reference proteome</keyword>
<organism evidence="2 3">
    <name type="scientific">Hypholoma sublateritium (strain FD-334 SS-4)</name>
    <dbReference type="NCBI Taxonomy" id="945553"/>
    <lineage>
        <taxon>Eukaryota</taxon>
        <taxon>Fungi</taxon>
        <taxon>Dikarya</taxon>
        <taxon>Basidiomycota</taxon>
        <taxon>Agaricomycotina</taxon>
        <taxon>Agaricomycetes</taxon>
        <taxon>Agaricomycetidae</taxon>
        <taxon>Agaricales</taxon>
        <taxon>Agaricineae</taxon>
        <taxon>Strophariaceae</taxon>
        <taxon>Hypholoma</taxon>
    </lineage>
</organism>
<dbReference type="STRING" id="945553.A0A0D2NSC9"/>